<dbReference type="Proteomes" id="UP000284283">
    <property type="component" value="Unassembled WGS sequence"/>
</dbReference>
<comment type="caution">
    <text evidence="1">The sequence shown here is derived from an EMBL/GenBank/DDBJ whole genome shotgun (WGS) entry which is preliminary data.</text>
</comment>
<protein>
    <submittedName>
        <fullName evidence="1">Uncharacterized protein</fullName>
    </submittedName>
</protein>
<accession>A0AAE8F6S8</accession>
<dbReference type="AlphaFoldDB" id="A0AAE8F6S8"/>
<sequence length="76" mass="8412">MRRKVKLGLVQAVTSLGMQFRTLYLLSGGWHRDELPDAGTLRSKAAEPGNHLVIGGCQHTSLAAQEHSLIFTQIIW</sequence>
<name>A0AAE8F6S8_XANVA</name>
<dbReference type="EMBL" id="PYTT01000113">
    <property type="protein sequence ID" value="RNL00787.1"/>
    <property type="molecule type" value="Genomic_DNA"/>
</dbReference>
<dbReference type="KEGG" id="xva:C7V42_08930"/>
<gene>
    <name evidence="1" type="ORF">C9386_14420</name>
</gene>
<proteinExistence type="predicted"/>
<organism evidence="1 2">
    <name type="scientific">Xanthomonas vasicola pv. vasculorum</name>
    <dbReference type="NCBI Taxonomy" id="325776"/>
    <lineage>
        <taxon>Bacteria</taxon>
        <taxon>Pseudomonadati</taxon>
        <taxon>Pseudomonadota</taxon>
        <taxon>Gammaproteobacteria</taxon>
        <taxon>Lysobacterales</taxon>
        <taxon>Lysobacteraceae</taxon>
        <taxon>Xanthomonas</taxon>
    </lineage>
</organism>
<reference evidence="1 2" key="1">
    <citation type="submission" date="2018-03" db="EMBL/GenBank/DDBJ databases">
        <authorList>
            <person name="Wu G."/>
        </authorList>
    </citation>
    <scope>NUCLEOTIDE SEQUENCE [LARGE SCALE GENOMIC DNA]</scope>
    <source>
        <strain evidence="1 2">SAM-118</strain>
    </source>
</reference>
<evidence type="ECO:0000313" key="1">
    <source>
        <dbReference type="EMBL" id="RNL00787.1"/>
    </source>
</evidence>
<evidence type="ECO:0000313" key="2">
    <source>
        <dbReference type="Proteomes" id="UP000284283"/>
    </source>
</evidence>